<dbReference type="GO" id="GO:0005085">
    <property type="term" value="F:guanyl-nucleotide exchange factor activity"/>
    <property type="evidence" value="ECO:0007669"/>
    <property type="project" value="UniProtKB-KW"/>
</dbReference>
<dbReference type="Proteomes" id="UP000053660">
    <property type="component" value="Unassembled WGS sequence"/>
</dbReference>
<sequence length="169" mass="18712">MLQETEQTIDVVKEDEKVIRKVIELANLIKGNKEKLMGILDEMNTENTLRLRSLSEQLTSNPDLTTVHLSVATANGMETVPIEFGNAEKRAAWETAFREVKTALVNQQVSAPPPQLKSVIAHQTRPGLQLCAATVVPGKRSDSTPSVWLCASDKFSGQRFLRDLPTVML</sequence>
<proteinExistence type="predicted"/>
<dbReference type="PANTHER" id="PTHR12877">
    <property type="entry name" value="RHO GUANINE NUCLEOTIDE EXCHANGE FACTOR"/>
    <property type="match status" value="1"/>
</dbReference>
<dbReference type="OrthoDB" id="4066896at2759"/>
<protein>
    <submittedName>
        <fullName evidence="2">Uncharacterized protein</fullName>
    </submittedName>
</protein>
<reference evidence="2 3" key="1">
    <citation type="submission" date="2014-03" db="EMBL/GenBank/DDBJ databases">
        <title>Draft genome of the hookworm Oesophagostomum dentatum.</title>
        <authorList>
            <person name="Mitreva M."/>
        </authorList>
    </citation>
    <scope>NUCLEOTIDE SEQUENCE [LARGE SCALE GENOMIC DNA]</scope>
    <source>
        <strain evidence="2 3">OD-Hann</strain>
    </source>
</reference>
<evidence type="ECO:0000313" key="3">
    <source>
        <dbReference type="Proteomes" id="UP000053660"/>
    </source>
</evidence>
<organism evidence="2 3">
    <name type="scientific">Oesophagostomum dentatum</name>
    <name type="common">Nodular worm</name>
    <dbReference type="NCBI Taxonomy" id="61180"/>
    <lineage>
        <taxon>Eukaryota</taxon>
        <taxon>Metazoa</taxon>
        <taxon>Ecdysozoa</taxon>
        <taxon>Nematoda</taxon>
        <taxon>Chromadorea</taxon>
        <taxon>Rhabditida</taxon>
        <taxon>Rhabditina</taxon>
        <taxon>Rhabditomorpha</taxon>
        <taxon>Strongyloidea</taxon>
        <taxon>Strongylidae</taxon>
        <taxon>Oesophagostomum</taxon>
    </lineage>
</organism>
<evidence type="ECO:0000313" key="2">
    <source>
        <dbReference type="EMBL" id="KHJ92527.1"/>
    </source>
</evidence>
<keyword evidence="1" id="KW-0344">Guanine-nucleotide releasing factor</keyword>
<dbReference type="EMBL" id="KN551305">
    <property type="protein sequence ID" value="KHJ92527.1"/>
    <property type="molecule type" value="Genomic_DNA"/>
</dbReference>
<dbReference type="AlphaFoldDB" id="A0A0B1T9Q2"/>
<dbReference type="InterPro" id="IPR039919">
    <property type="entry name" value="ARHGEF10/ARHGEF17"/>
</dbReference>
<dbReference type="PANTHER" id="PTHR12877:SF15">
    <property type="entry name" value="RHO GUANINE NUCLEOTIDE EXCHANGE FACTOR 17"/>
    <property type="match status" value="1"/>
</dbReference>
<accession>A0A0B1T9Q2</accession>
<gene>
    <name evidence="2" type="ORF">OESDEN_07582</name>
</gene>
<dbReference type="GO" id="GO:0030036">
    <property type="term" value="P:actin cytoskeleton organization"/>
    <property type="evidence" value="ECO:0007669"/>
    <property type="project" value="TreeGrafter"/>
</dbReference>
<evidence type="ECO:0000256" key="1">
    <source>
        <dbReference type="ARBA" id="ARBA00022658"/>
    </source>
</evidence>
<name>A0A0B1T9Q2_OESDE</name>
<keyword evidence="3" id="KW-1185">Reference proteome</keyword>